<accession>A0A0A9HAL3</accession>
<protein>
    <submittedName>
        <fullName evidence="1">Uncharacterized protein</fullName>
    </submittedName>
</protein>
<organism evidence="1">
    <name type="scientific">Arundo donax</name>
    <name type="common">Giant reed</name>
    <name type="synonym">Donax arundinaceus</name>
    <dbReference type="NCBI Taxonomy" id="35708"/>
    <lineage>
        <taxon>Eukaryota</taxon>
        <taxon>Viridiplantae</taxon>
        <taxon>Streptophyta</taxon>
        <taxon>Embryophyta</taxon>
        <taxon>Tracheophyta</taxon>
        <taxon>Spermatophyta</taxon>
        <taxon>Magnoliopsida</taxon>
        <taxon>Liliopsida</taxon>
        <taxon>Poales</taxon>
        <taxon>Poaceae</taxon>
        <taxon>PACMAD clade</taxon>
        <taxon>Arundinoideae</taxon>
        <taxon>Arundineae</taxon>
        <taxon>Arundo</taxon>
    </lineage>
</organism>
<proteinExistence type="predicted"/>
<dbReference type="EMBL" id="GBRH01165042">
    <property type="protein sequence ID" value="JAE32854.1"/>
    <property type="molecule type" value="Transcribed_RNA"/>
</dbReference>
<sequence length="18" mass="1954">MCSLCLFASFSIAFLITS</sequence>
<dbReference type="AlphaFoldDB" id="A0A0A9HAL3"/>
<name>A0A0A9HAL3_ARUDO</name>
<evidence type="ECO:0000313" key="1">
    <source>
        <dbReference type="EMBL" id="JAE32854.1"/>
    </source>
</evidence>
<reference evidence="1" key="1">
    <citation type="submission" date="2014-09" db="EMBL/GenBank/DDBJ databases">
        <authorList>
            <person name="Magalhaes I.L.F."/>
            <person name="Oliveira U."/>
            <person name="Santos F.R."/>
            <person name="Vidigal T.H.D.A."/>
            <person name="Brescovit A.D."/>
            <person name="Santos A.J."/>
        </authorList>
    </citation>
    <scope>NUCLEOTIDE SEQUENCE</scope>
    <source>
        <tissue evidence="1">Shoot tissue taken approximately 20 cm above the soil surface</tissue>
    </source>
</reference>
<reference evidence="1" key="2">
    <citation type="journal article" date="2015" name="Data Brief">
        <title>Shoot transcriptome of the giant reed, Arundo donax.</title>
        <authorList>
            <person name="Barrero R.A."/>
            <person name="Guerrero F.D."/>
            <person name="Moolhuijzen P."/>
            <person name="Goolsby J.A."/>
            <person name="Tidwell J."/>
            <person name="Bellgard S.E."/>
            <person name="Bellgard M.I."/>
        </authorList>
    </citation>
    <scope>NUCLEOTIDE SEQUENCE</scope>
    <source>
        <tissue evidence="1">Shoot tissue taken approximately 20 cm above the soil surface</tissue>
    </source>
</reference>